<dbReference type="Gene3D" id="3.40.630.10">
    <property type="entry name" value="Zn peptidases"/>
    <property type="match status" value="1"/>
</dbReference>
<comment type="caution">
    <text evidence="3">The sequence shown here is derived from an EMBL/GenBank/DDBJ whole genome shotgun (WGS) entry which is preliminary data.</text>
</comment>
<evidence type="ECO:0000256" key="1">
    <source>
        <dbReference type="ARBA" id="ARBA00006153"/>
    </source>
</evidence>
<dbReference type="PANTHER" id="PTHR32494">
    <property type="entry name" value="ALLANTOATE DEIMINASE-RELATED"/>
    <property type="match status" value="1"/>
</dbReference>
<dbReference type="InterPro" id="IPR010158">
    <property type="entry name" value="Amidase_Cbmase"/>
</dbReference>
<dbReference type="RefSeq" id="WP_205006698.1">
    <property type="nucleotide sequence ID" value="NZ_CBCRXA010000018.1"/>
</dbReference>
<dbReference type="SUPFAM" id="SSF53187">
    <property type="entry name" value="Zn-dependent exopeptidases"/>
    <property type="match status" value="1"/>
</dbReference>
<keyword evidence="4" id="KW-1185">Reference proteome</keyword>
<organism evidence="3 4">
    <name type="scientific">Sporolactobacillus spathodeae</name>
    <dbReference type="NCBI Taxonomy" id="1465502"/>
    <lineage>
        <taxon>Bacteria</taxon>
        <taxon>Bacillati</taxon>
        <taxon>Bacillota</taxon>
        <taxon>Bacilli</taxon>
        <taxon>Bacillales</taxon>
        <taxon>Sporolactobacillaceae</taxon>
        <taxon>Sporolactobacillus</taxon>
    </lineage>
</organism>
<dbReference type="PIRSF" id="PIRSF001235">
    <property type="entry name" value="Amidase_carbamoylase"/>
    <property type="match status" value="1"/>
</dbReference>
<accession>A0ABS2Q8M4</accession>
<proteinExistence type="inferred from homology"/>
<dbReference type="InterPro" id="IPR036264">
    <property type="entry name" value="Bact_exopeptidase_dim_dom"/>
</dbReference>
<protein>
    <submittedName>
        <fullName evidence="3">N-carbamoyl-L-amino-acid hydrolase</fullName>
        <ecNumber evidence="3">3.5.1.87</ecNumber>
    </submittedName>
</protein>
<dbReference type="CDD" id="cd03884">
    <property type="entry name" value="M20_bAS"/>
    <property type="match status" value="1"/>
</dbReference>
<evidence type="ECO:0000256" key="2">
    <source>
        <dbReference type="ARBA" id="ARBA00022801"/>
    </source>
</evidence>
<dbReference type="SUPFAM" id="SSF55031">
    <property type="entry name" value="Bacterial exopeptidase dimerisation domain"/>
    <property type="match status" value="1"/>
</dbReference>
<dbReference type="Pfam" id="PF01546">
    <property type="entry name" value="Peptidase_M20"/>
    <property type="match status" value="1"/>
</dbReference>
<name>A0ABS2Q8M4_9BACL</name>
<keyword evidence="2 3" id="KW-0378">Hydrolase</keyword>
<gene>
    <name evidence="3" type="ORF">JOC27_001586</name>
</gene>
<comment type="similarity">
    <text evidence="1">Belongs to the peptidase M20 family.</text>
</comment>
<dbReference type="PANTHER" id="PTHR32494:SF5">
    <property type="entry name" value="ALLANTOATE AMIDOHYDROLASE"/>
    <property type="match status" value="1"/>
</dbReference>
<dbReference type="Gene3D" id="3.30.70.360">
    <property type="match status" value="1"/>
</dbReference>
<evidence type="ECO:0000313" key="3">
    <source>
        <dbReference type="EMBL" id="MBM7658133.1"/>
    </source>
</evidence>
<dbReference type="Proteomes" id="UP000823201">
    <property type="component" value="Unassembled WGS sequence"/>
</dbReference>
<evidence type="ECO:0000313" key="4">
    <source>
        <dbReference type="Proteomes" id="UP000823201"/>
    </source>
</evidence>
<dbReference type="NCBIfam" id="TIGR01879">
    <property type="entry name" value="hydantase"/>
    <property type="match status" value="1"/>
</dbReference>
<dbReference type="EC" id="3.5.1.87" evidence="3"/>
<reference evidence="3 4" key="1">
    <citation type="submission" date="2021-01" db="EMBL/GenBank/DDBJ databases">
        <title>Genomic Encyclopedia of Type Strains, Phase IV (KMG-IV): sequencing the most valuable type-strain genomes for metagenomic binning, comparative biology and taxonomic classification.</title>
        <authorList>
            <person name="Goeker M."/>
        </authorList>
    </citation>
    <scope>NUCLEOTIDE SEQUENCE [LARGE SCALE GENOMIC DNA]</scope>
    <source>
        <strain evidence="3 4">DSM 100968</strain>
    </source>
</reference>
<dbReference type="GO" id="GO:0050538">
    <property type="term" value="F:N-carbamoyl-L-amino-acid hydrolase activity"/>
    <property type="evidence" value="ECO:0007669"/>
    <property type="project" value="UniProtKB-EC"/>
</dbReference>
<sequence>MSDEPFFRFQETKVLNLEIPEKKEKTNIRVNAARISERLNQLAAFGLNAEGGIDRSFGSDQDIRARKWLSQLWTHVFEAPVKIDPIANLWVRYDKGQTLKPIVLGSHHDAVANGGKFDGAMGVLLATEVLQTLKEAGYPLRHPLMAVSFSAEEPNPYNISTLGSRSITGVLTKEDLQSAVHGKTNEKITETIHRLGGDVDQLASHLLQSDELAAFIECHIEQGRNLIDSGKSLAVVSGITGIYREKLTLSGEANHAGTTLMPDRHDALLAGAEISLGLEEIVTDLNRNDVVATVGHFDVYPDSANIIPGKVELIAEIRTSDRNVLQGIIQAFSTVIDQASKKRQVGVQRDVILDQNGVPMDAHVQEALRQAIETLSESYLTLPSLAGHDSAHMAPITPTGMLFVPSINGKSHCPDEETKIDDIVKAGNALVQAVIVLDKELN</sequence>
<dbReference type="EMBL" id="JAFBEV010000012">
    <property type="protein sequence ID" value="MBM7658133.1"/>
    <property type="molecule type" value="Genomic_DNA"/>
</dbReference>
<dbReference type="InterPro" id="IPR002933">
    <property type="entry name" value="Peptidase_M20"/>
</dbReference>